<dbReference type="AlphaFoldDB" id="A0A7S1HT40"/>
<reference evidence="1" key="1">
    <citation type="submission" date="2021-01" db="EMBL/GenBank/DDBJ databases">
        <authorList>
            <person name="Corre E."/>
            <person name="Pelletier E."/>
            <person name="Niang G."/>
            <person name="Scheremetjew M."/>
            <person name="Finn R."/>
            <person name="Kale V."/>
            <person name="Holt S."/>
            <person name="Cochrane G."/>
            <person name="Meng A."/>
            <person name="Brown T."/>
            <person name="Cohen L."/>
        </authorList>
    </citation>
    <scope>NUCLEOTIDE SEQUENCE</scope>
    <source>
        <strain evidence="1">NIES-381</strain>
    </source>
</reference>
<proteinExistence type="predicted"/>
<name>A0A7S1HT40_9EUGL</name>
<organism evidence="1">
    <name type="scientific">Eutreptiella gymnastica</name>
    <dbReference type="NCBI Taxonomy" id="73025"/>
    <lineage>
        <taxon>Eukaryota</taxon>
        <taxon>Discoba</taxon>
        <taxon>Euglenozoa</taxon>
        <taxon>Euglenida</taxon>
        <taxon>Spirocuta</taxon>
        <taxon>Euglenophyceae</taxon>
        <taxon>Eutreptiales</taxon>
        <taxon>Eutreptiaceae</taxon>
        <taxon>Eutreptiella</taxon>
    </lineage>
</organism>
<dbReference type="EMBL" id="HBGA01004125">
    <property type="protein sequence ID" value="CAD8990296.1"/>
    <property type="molecule type" value="Transcribed_RNA"/>
</dbReference>
<sequence>MQGLVPNQEEDPVCAQPAPCTDGKYRKLTTAQVSPVVFSNPCPNLPTTHTNCAPGLKMVGGEGEASSAWGSGTGVQTPVPIVSKSGHFWVRKNFGSKRCPSP</sequence>
<gene>
    <name evidence="1" type="ORF">EGYM00392_LOCUS1338</name>
</gene>
<protein>
    <submittedName>
        <fullName evidence="1">Uncharacterized protein</fullName>
    </submittedName>
</protein>
<evidence type="ECO:0000313" key="1">
    <source>
        <dbReference type="EMBL" id="CAD8990296.1"/>
    </source>
</evidence>
<accession>A0A7S1HT40</accession>